<dbReference type="PANTHER" id="PTHR43304:SF1">
    <property type="entry name" value="PAC DOMAIN-CONTAINING PROTEIN"/>
    <property type="match status" value="1"/>
</dbReference>
<evidence type="ECO:0000256" key="3">
    <source>
        <dbReference type="ARBA" id="ARBA00022553"/>
    </source>
</evidence>
<dbReference type="InterPro" id="IPR052162">
    <property type="entry name" value="Sensor_kinase/Photoreceptor"/>
</dbReference>
<evidence type="ECO:0000259" key="7">
    <source>
        <dbReference type="PROSITE" id="PS50112"/>
    </source>
</evidence>
<evidence type="ECO:0000256" key="2">
    <source>
        <dbReference type="ARBA" id="ARBA00012438"/>
    </source>
</evidence>
<dbReference type="PROSITE" id="PS50113">
    <property type="entry name" value="PAC"/>
    <property type="match status" value="2"/>
</dbReference>
<dbReference type="Pfam" id="PF13188">
    <property type="entry name" value="PAS_8"/>
    <property type="match status" value="1"/>
</dbReference>
<dbReference type="PANTHER" id="PTHR43304">
    <property type="entry name" value="PHYTOCHROME-LIKE PROTEIN CPH1"/>
    <property type="match status" value="1"/>
</dbReference>
<dbReference type="EMBL" id="BAABCR010000013">
    <property type="protein sequence ID" value="GAA4029238.1"/>
    <property type="molecule type" value="Genomic_DNA"/>
</dbReference>
<evidence type="ECO:0000259" key="8">
    <source>
        <dbReference type="PROSITE" id="PS50113"/>
    </source>
</evidence>
<dbReference type="Proteomes" id="UP001500968">
    <property type="component" value="Unassembled WGS sequence"/>
</dbReference>
<dbReference type="EC" id="2.7.13.3" evidence="2"/>
<evidence type="ECO:0000313" key="10">
    <source>
        <dbReference type="Proteomes" id="UP001500968"/>
    </source>
</evidence>
<feature type="domain" description="PAS" evidence="7">
    <location>
        <begin position="96"/>
        <end position="167"/>
    </location>
</feature>
<dbReference type="InterPro" id="IPR000700">
    <property type="entry name" value="PAS-assoc_C"/>
</dbReference>
<dbReference type="InterPro" id="IPR001610">
    <property type="entry name" value="PAC"/>
</dbReference>
<feature type="transmembrane region" description="Helical" evidence="6">
    <location>
        <begin position="12"/>
        <end position="30"/>
    </location>
</feature>
<dbReference type="PROSITE" id="PS50112">
    <property type="entry name" value="PAS"/>
    <property type="match status" value="1"/>
</dbReference>
<comment type="catalytic activity">
    <reaction evidence="1">
        <text>ATP + protein L-histidine = ADP + protein N-phospho-L-histidine.</text>
        <dbReference type="EC" id="2.7.13.3"/>
    </reaction>
</comment>
<keyword evidence="3" id="KW-0597">Phosphoprotein</keyword>
<evidence type="ECO:0000256" key="1">
    <source>
        <dbReference type="ARBA" id="ARBA00000085"/>
    </source>
</evidence>
<dbReference type="NCBIfam" id="TIGR00229">
    <property type="entry name" value="sensory_box"/>
    <property type="match status" value="2"/>
</dbReference>
<dbReference type="SUPFAM" id="SSF47384">
    <property type="entry name" value="Homodimeric domain of signal transducing histidine kinase"/>
    <property type="match status" value="1"/>
</dbReference>
<proteinExistence type="predicted"/>
<dbReference type="Gene3D" id="2.10.70.100">
    <property type="match status" value="1"/>
</dbReference>
<keyword evidence="5" id="KW-0418">Kinase</keyword>
<evidence type="ECO:0000313" key="9">
    <source>
        <dbReference type="EMBL" id="GAA4029238.1"/>
    </source>
</evidence>
<reference evidence="10" key="1">
    <citation type="journal article" date="2019" name="Int. J. Syst. Evol. Microbiol.">
        <title>The Global Catalogue of Microorganisms (GCM) 10K type strain sequencing project: providing services to taxonomists for standard genome sequencing and annotation.</title>
        <authorList>
            <consortium name="The Broad Institute Genomics Platform"/>
            <consortium name="The Broad Institute Genome Sequencing Center for Infectious Disease"/>
            <person name="Wu L."/>
            <person name="Ma J."/>
        </authorList>
    </citation>
    <scope>NUCLEOTIDE SEQUENCE [LARGE SCALE GENOMIC DNA]</scope>
    <source>
        <strain evidence="10">JCM 17064</strain>
    </source>
</reference>
<keyword evidence="6" id="KW-0472">Membrane</keyword>
<evidence type="ECO:0000256" key="4">
    <source>
        <dbReference type="ARBA" id="ARBA00022679"/>
    </source>
</evidence>
<dbReference type="SMART" id="SM00086">
    <property type="entry name" value="PAC"/>
    <property type="match status" value="2"/>
</dbReference>
<name>A0ABP7TQ30_9FLAO</name>
<feature type="domain" description="PAC" evidence="8">
    <location>
        <begin position="424"/>
        <end position="476"/>
    </location>
</feature>
<sequence>MEKKITFLKRFSSFKIVLIYAVVSAVYIFTSDYFLELFIHDSGLISKLQTVKGLLFIVITSVLLHVLMTMNINKLSNYYRQIIDFKLVSEEKSKLSKQEYIDLFNHSPVPMWIFDADTLKFLLVNEAASNHYGFSQEDYHSMTIKNIRPKEDLAMFEEFLSYSLLTDSSLSTTLRHQKKNGDIINVKIKTTWVNFEGRKARLASAVDITNEMNTQKTLLETNTRLKMACEIASMGYWTNDLNTSEIIWSDEMYKIFETNPETFALTMDNIKSRFHPEERHKLNTATFSNFEINEIVESEQRIITESGKIKWILERIHLIRDDNNLPIRLEGIAVDITNRKLHEQEIFESNERFKILAKATVEAIIDWDLINDTIFYGEGFNTMFGYETGVANKNLWLKNIHPDDSKRVKRDLRKATKNAQKEFFNAEYRFVKANGDMAYIQHKGIFIRNNDGEVARIIGAMVDLTESLENMNTIEQQNKTLKDISWTQSHVVRAPLANLLGLINLLKDNKKMGYTDDRLIDYIGESATKLDHIIHEIVKKSSLKDLN</sequence>
<evidence type="ECO:0000256" key="5">
    <source>
        <dbReference type="ARBA" id="ARBA00022777"/>
    </source>
</evidence>
<dbReference type="RefSeq" id="WP_324690706.1">
    <property type="nucleotide sequence ID" value="NZ_BAABCR010000013.1"/>
</dbReference>
<dbReference type="InterPro" id="IPR013655">
    <property type="entry name" value="PAS_fold_3"/>
</dbReference>
<keyword evidence="4" id="KW-0808">Transferase</keyword>
<dbReference type="Gene3D" id="3.30.450.20">
    <property type="entry name" value="PAS domain"/>
    <property type="match status" value="3"/>
</dbReference>
<keyword evidence="10" id="KW-1185">Reference proteome</keyword>
<organism evidence="9 10">
    <name type="scientific">Flavobacterium cheonhonense</name>
    <dbReference type="NCBI Taxonomy" id="706185"/>
    <lineage>
        <taxon>Bacteria</taxon>
        <taxon>Pseudomonadati</taxon>
        <taxon>Bacteroidota</taxon>
        <taxon>Flavobacteriia</taxon>
        <taxon>Flavobacteriales</taxon>
        <taxon>Flavobacteriaceae</taxon>
        <taxon>Flavobacterium</taxon>
    </lineage>
</organism>
<dbReference type="SUPFAM" id="SSF55785">
    <property type="entry name" value="PYP-like sensor domain (PAS domain)"/>
    <property type="match status" value="3"/>
</dbReference>
<keyword evidence="6" id="KW-0812">Transmembrane</keyword>
<feature type="transmembrane region" description="Helical" evidence="6">
    <location>
        <begin position="50"/>
        <end position="70"/>
    </location>
</feature>
<dbReference type="InterPro" id="IPR000014">
    <property type="entry name" value="PAS"/>
</dbReference>
<keyword evidence="6" id="KW-1133">Transmembrane helix</keyword>
<feature type="domain" description="PAC" evidence="8">
    <location>
        <begin position="296"/>
        <end position="348"/>
    </location>
</feature>
<dbReference type="SMART" id="SM00091">
    <property type="entry name" value="PAS"/>
    <property type="match status" value="3"/>
</dbReference>
<comment type="caution">
    <text evidence="9">The sequence shown here is derived from an EMBL/GenBank/DDBJ whole genome shotgun (WGS) entry which is preliminary data.</text>
</comment>
<evidence type="ECO:0000256" key="6">
    <source>
        <dbReference type="SAM" id="Phobius"/>
    </source>
</evidence>
<dbReference type="InterPro" id="IPR035965">
    <property type="entry name" value="PAS-like_dom_sf"/>
</dbReference>
<dbReference type="Pfam" id="PF08447">
    <property type="entry name" value="PAS_3"/>
    <property type="match status" value="2"/>
</dbReference>
<dbReference type="CDD" id="cd00130">
    <property type="entry name" value="PAS"/>
    <property type="match status" value="2"/>
</dbReference>
<dbReference type="InterPro" id="IPR036097">
    <property type="entry name" value="HisK_dim/P_sf"/>
</dbReference>
<gene>
    <name evidence="9" type="ORF">GCM10022386_11220</name>
</gene>
<protein>
    <recommendedName>
        <fullName evidence="2">histidine kinase</fullName>
        <ecNumber evidence="2">2.7.13.3</ecNumber>
    </recommendedName>
</protein>
<accession>A0ABP7TQ30</accession>